<keyword evidence="3 10" id="KW-0813">Transport</keyword>
<evidence type="ECO:0000256" key="4">
    <source>
        <dbReference type="ARBA" id="ARBA00022475"/>
    </source>
</evidence>
<dbReference type="GO" id="GO:0009306">
    <property type="term" value="P:protein secretion"/>
    <property type="evidence" value="ECO:0007669"/>
    <property type="project" value="UniProtKB-UniRule"/>
</dbReference>
<feature type="transmembrane region" description="Helical" evidence="10">
    <location>
        <begin position="51"/>
        <end position="72"/>
    </location>
</feature>
<dbReference type="STRING" id="1121321.SAMN04488530_11934"/>
<dbReference type="GO" id="GO:0065002">
    <property type="term" value="P:intracellular protein transmembrane transport"/>
    <property type="evidence" value="ECO:0007669"/>
    <property type="project" value="TreeGrafter"/>
</dbReference>
<evidence type="ECO:0000256" key="1">
    <source>
        <dbReference type="ARBA" id="ARBA00004651"/>
    </source>
</evidence>
<dbReference type="GO" id="GO:0005886">
    <property type="term" value="C:plasma membrane"/>
    <property type="evidence" value="ECO:0007669"/>
    <property type="project" value="UniProtKB-SubCell"/>
</dbReference>
<dbReference type="NCBIfam" id="TIGR00810">
    <property type="entry name" value="secG"/>
    <property type="match status" value="1"/>
</dbReference>
<keyword evidence="8 10" id="KW-0811">Translocation</keyword>
<dbReference type="GO" id="GO:0015450">
    <property type="term" value="F:protein-transporting ATPase activity"/>
    <property type="evidence" value="ECO:0007669"/>
    <property type="project" value="UniProtKB-UniRule"/>
</dbReference>
<reference evidence="12" key="1">
    <citation type="submission" date="2016-11" db="EMBL/GenBank/DDBJ databases">
        <authorList>
            <person name="Varghese N."/>
            <person name="Submissions S."/>
        </authorList>
    </citation>
    <scope>NUCLEOTIDE SEQUENCE [LARGE SCALE GENOMIC DNA]</scope>
    <source>
        <strain evidence="12">DSM 2635</strain>
    </source>
</reference>
<dbReference type="PANTHER" id="PTHR34182">
    <property type="entry name" value="PROTEIN-EXPORT MEMBRANE PROTEIN SECG"/>
    <property type="match status" value="1"/>
</dbReference>
<name>A0A1M5QAL4_9FIRM</name>
<evidence type="ECO:0000256" key="2">
    <source>
        <dbReference type="ARBA" id="ARBA00008445"/>
    </source>
</evidence>
<organism evidence="11 12">
    <name type="scientific">Asaccharospora irregularis DSM 2635</name>
    <dbReference type="NCBI Taxonomy" id="1121321"/>
    <lineage>
        <taxon>Bacteria</taxon>
        <taxon>Bacillati</taxon>
        <taxon>Bacillota</taxon>
        <taxon>Clostridia</taxon>
        <taxon>Peptostreptococcales</taxon>
        <taxon>Peptostreptococcaceae</taxon>
        <taxon>Asaccharospora</taxon>
    </lineage>
</organism>
<dbReference type="EMBL" id="FQWX01000019">
    <property type="protein sequence ID" value="SHH10779.1"/>
    <property type="molecule type" value="Genomic_DNA"/>
</dbReference>
<evidence type="ECO:0000313" key="11">
    <source>
        <dbReference type="EMBL" id="SHH10779.1"/>
    </source>
</evidence>
<evidence type="ECO:0000256" key="10">
    <source>
        <dbReference type="RuleBase" id="RU365087"/>
    </source>
</evidence>
<keyword evidence="4 10" id="KW-1003">Cell membrane</keyword>
<protein>
    <recommendedName>
        <fullName evidence="10">Protein-export membrane protein SecG</fullName>
    </recommendedName>
</protein>
<comment type="similarity">
    <text evidence="2 10">Belongs to the SecG family.</text>
</comment>
<keyword evidence="12" id="KW-1185">Reference proteome</keyword>
<evidence type="ECO:0000256" key="6">
    <source>
        <dbReference type="ARBA" id="ARBA00022927"/>
    </source>
</evidence>
<dbReference type="PANTHER" id="PTHR34182:SF1">
    <property type="entry name" value="PROTEIN-EXPORT MEMBRANE PROTEIN SECG"/>
    <property type="match status" value="1"/>
</dbReference>
<keyword evidence="7 10" id="KW-1133">Transmembrane helix</keyword>
<dbReference type="PRINTS" id="PR01651">
    <property type="entry name" value="SECGEXPORT"/>
</dbReference>
<dbReference type="RefSeq" id="WP_073126434.1">
    <property type="nucleotide sequence ID" value="NZ_BAABCH010000093.1"/>
</dbReference>
<comment type="subcellular location">
    <subcellularLocation>
        <location evidence="1 10">Cell membrane</location>
        <topology evidence="1 10">Multi-pass membrane protein</topology>
    </subcellularLocation>
</comment>
<dbReference type="GO" id="GO:0043952">
    <property type="term" value="P:protein transport by the Sec complex"/>
    <property type="evidence" value="ECO:0007669"/>
    <property type="project" value="TreeGrafter"/>
</dbReference>
<sequence length="73" mass="7893">MSKILMGVQMLLAVILVCSIMPQDTKSAAPSQFGGEGTQSYFKPKGKQAFLSKITKITSVLFFLNAIALLLVK</sequence>
<dbReference type="AlphaFoldDB" id="A0A1M5QAL4"/>
<evidence type="ECO:0000256" key="9">
    <source>
        <dbReference type="ARBA" id="ARBA00023136"/>
    </source>
</evidence>
<evidence type="ECO:0000313" key="12">
    <source>
        <dbReference type="Proteomes" id="UP000243255"/>
    </source>
</evidence>
<evidence type="ECO:0000256" key="5">
    <source>
        <dbReference type="ARBA" id="ARBA00022692"/>
    </source>
</evidence>
<evidence type="ECO:0000256" key="3">
    <source>
        <dbReference type="ARBA" id="ARBA00022448"/>
    </source>
</evidence>
<comment type="function">
    <text evidence="10">Involved in protein export. Participates in an early event of protein translocation.</text>
</comment>
<keyword evidence="5 10" id="KW-0812">Transmembrane</keyword>
<gene>
    <name evidence="11" type="ORF">SAMN04488530_11934</name>
</gene>
<dbReference type="Proteomes" id="UP000243255">
    <property type="component" value="Unassembled WGS sequence"/>
</dbReference>
<evidence type="ECO:0000256" key="8">
    <source>
        <dbReference type="ARBA" id="ARBA00023010"/>
    </source>
</evidence>
<dbReference type="OrthoDB" id="1757631at2"/>
<dbReference type="Pfam" id="PF03840">
    <property type="entry name" value="SecG"/>
    <property type="match status" value="1"/>
</dbReference>
<keyword evidence="9 10" id="KW-0472">Membrane</keyword>
<keyword evidence="6 10" id="KW-0653">Protein transport</keyword>
<evidence type="ECO:0000256" key="7">
    <source>
        <dbReference type="ARBA" id="ARBA00022989"/>
    </source>
</evidence>
<comment type="caution">
    <text evidence="10">Lacks conserved residue(s) required for the propagation of feature annotation.</text>
</comment>
<dbReference type="InterPro" id="IPR004692">
    <property type="entry name" value="SecG"/>
</dbReference>
<proteinExistence type="inferred from homology"/>
<accession>A0A1M5QAL4</accession>